<protein>
    <recommendedName>
        <fullName evidence="3">SGNH hydrolase-type esterase domain-containing protein</fullName>
    </recommendedName>
</protein>
<dbReference type="AlphaFoldDB" id="A0A974BTF0"/>
<reference evidence="2" key="1">
    <citation type="journal article" date="2016" name="Nature">
        <title>Genome evolution in the allotetraploid frog Xenopus laevis.</title>
        <authorList>
            <person name="Session A.M."/>
            <person name="Uno Y."/>
            <person name="Kwon T."/>
            <person name="Chapman J.A."/>
            <person name="Toyoda A."/>
            <person name="Takahashi S."/>
            <person name="Fukui A."/>
            <person name="Hikosaka A."/>
            <person name="Suzuki A."/>
            <person name="Kondo M."/>
            <person name="van Heeringen S.J."/>
            <person name="Quigley I."/>
            <person name="Heinz S."/>
            <person name="Ogino H."/>
            <person name="Ochi H."/>
            <person name="Hellsten U."/>
            <person name="Lyons J.B."/>
            <person name="Simakov O."/>
            <person name="Putnam N."/>
            <person name="Stites J."/>
            <person name="Kuroki Y."/>
            <person name="Tanaka T."/>
            <person name="Michiue T."/>
            <person name="Watanabe M."/>
            <person name="Bogdanovic O."/>
            <person name="Lister R."/>
            <person name="Georgiou G."/>
            <person name="Paranjpe S.S."/>
            <person name="van Kruijsbergen I."/>
            <person name="Shu S."/>
            <person name="Carlson J."/>
            <person name="Kinoshita T."/>
            <person name="Ohta Y."/>
            <person name="Mawaribuchi S."/>
            <person name="Jenkins J."/>
            <person name="Grimwood J."/>
            <person name="Schmutz J."/>
            <person name="Mitros T."/>
            <person name="Mozaffari S.V."/>
            <person name="Suzuki Y."/>
            <person name="Haramoto Y."/>
            <person name="Yamamoto T.S."/>
            <person name="Takagi C."/>
            <person name="Heald R."/>
            <person name="Miller K."/>
            <person name="Haudenschild C."/>
            <person name="Kitzman J."/>
            <person name="Nakayama T."/>
            <person name="Izutsu Y."/>
            <person name="Robert J."/>
            <person name="Fortriede J."/>
            <person name="Burns K."/>
            <person name="Lotay V."/>
            <person name="Karimi K."/>
            <person name="Yasuoka Y."/>
            <person name="Dichmann D.S."/>
            <person name="Flajnik M.F."/>
            <person name="Houston D.W."/>
            <person name="Shendure J."/>
            <person name="DuPasquier L."/>
            <person name="Vize P.D."/>
            <person name="Zorn A.M."/>
            <person name="Ito M."/>
            <person name="Marcotte E.M."/>
            <person name="Wallingford J.B."/>
            <person name="Ito Y."/>
            <person name="Asashima M."/>
            <person name="Ueno N."/>
            <person name="Matsuda Y."/>
            <person name="Veenstra G.J."/>
            <person name="Fujiyama A."/>
            <person name="Harland R.M."/>
            <person name="Taira M."/>
            <person name="Rokhsar D.S."/>
        </authorList>
    </citation>
    <scope>NUCLEOTIDE SEQUENCE [LARGE SCALE GENOMIC DNA]</scope>
    <source>
        <strain evidence="2">J</strain>
    </source>
</reference>
<evidence type="ECO:0000313" key="2">
    <source>
        <dbReference type="Proteomes" id="UP000694892"/>
    </source>
</evidence>
<accession>A0A974BTF0</accession>
<dbReference type="Gene3D" id="3.40.50.1110">
    <property type="entry name" value="SGNH hydrolase"/>
    <property type="match status" value="1"/>
</dbReference>
<dbReference type="EMBL" id="CM004483">
    <property type="protein sequence ID" value="OCT60520.1"/>
    <property type="molecule type" value="Genomic_DNA"/>
</dbReference>
<proteinExistence type="predicted"/>
<sequence>MGVLYANETHPHILVMHLGGNDMGIMSQRDLVRQVKIDIDKNRSLFVGVGILLSEMVPRLVWRWARDCSAMERSRVKFNKLLSVFVRRSGGVVIWHKELESVLPGYYRRDGVHLSEVGMDFV</sequence>
<dbReference type="Proteomes" id="UP000694892">
    <property type="component" value="Chromosome 9_10S"/>
</dbReference>
<evidence type="ECO:0000313" key="1">
    <source>
        <dbReference type="EMBL" id="OCT60520.1"/>
    </source>
</evidence>
<name>A0A974BTF0_XENLA</name>
<dbReference type="InterPro" id="IPR036514">
    <property type="entry name" value="SGNH_hydro_sf"/>
</dbReference>
<organism evidence="1 2">
    <name type="scientific">Xenopus laevis</name>
    <name type="common">African clawed frog</name>
    <dbReference type="NCBI Taxonomy" id="8355"/>
    <lineage>
        <taxon>Eukaryota</taxon>
        <taxon>Metazoa</taxon>
        <taxon>Chordata</taxon>
        <taxon>Craniata</taxon>
        <taxon>Vertebrata</taxon>
        <taxon>Euteleostomi</taxon>
        <taxon>Amphibia</taxon>
        <taxon>Batrachia</taxon>
        <taxon>Anura</taxon>
        <taxon>Pipoidea</taxon>
        <taxon>Pipidae</taxon>
        <taxon>Xenopodinae</taxon>
        <taxon>Xenopus</taxon>
        <taxon>Xenopus</taxon>
    </lineage>
</organism>
<dbReference type="SUPFAM" id="SSF52266">
    <property type="entry name" value="SGNH hydrolase"/>
    <property type="match status" value="1"/>
</dbReference>
<evidence type="ECO:0008006" key="3">
    <source>
        <dbReference type="Google" id="ProtNLM"/>
    </source>
</evidence>
<gene>
    <name evidence="1" type="ORF">XELAEV_18046547mg</name>
</gene>